<accession>A0AAI8VHZ5</accession>
<evidence type="ECO:0000313" key="1">
    <source>
        <dbReference type="EMBL" id="CAJ2504901.1"/>
    </source>
</evidence>
<dbReference type="AlphaFoldDB" id="A0AAI8VHZ5"/>
<evidence type="ECO:0000313" key="2">
    <source>
        <dbReference type="Proteomes" id="UP001295740"/>
    </source>
</evidence>
<reference evidence="1" key="1">
    <citation type="submission" date="2023-10" db="EMBL/GenBank/DDBJ databases">
        <authorList>
            <person name="Hackl T."/>
        </authorList>
    </citation>
    <scope>NUCLEOTIDE SEQUENCE</scope>
</reference>
<dbReference type="EMBL" id="CAUWAG010000007">
    <property type="protein sequence ID" value="CAJ2504901.1"/>
    <property type="molecule type" value="Genomic_DNA"/>
</dbReference>
<keyword evidence="2" id="KW-1185">Reference proteome</keyword>
<sequence>MAFKFLLSRGHLIALENLKALWDQYERISIQHAASIDKSQTGTAARKIIELED</sequence>
<protein>
    <submittedName>
        <fullName evidence="1">Uu.00g122950.m01.CDS01</fullName>
    </submittedName>
</protein>
<gene>
    <name evidence="1" type="ORF">KHLLAP_LOCUS5369</name>
</gene>
<name>A0AAI8VHZ5_9PEZI</name>
<proteinExistence type="predicted"/>
<dbReference type="Proteomes" id="UP001295740">
    <property type="component" value="Unassembled WGS sequence"/>
</dbReference>
<organism evidence="1 2">
    <name type="scientific">Anthostomella pinea</name>
    <dbReference type="NCBI Taxonomy" id="933095"/>
    <lineage>
        <taxon>Eukaryota</taxon>
        <taxon>Fungi</taxon>
        <taxon>Dikarya</taxon>
        <taxon>Ascomycota</taxon>
        <taxon>Pezizomycotina</taxon>
        <taxon>Sordariomycetes</taxon>
        <taxon>Xylariomycetidae</taxon>
        <taxon>Xylariales</taxon>
        <taxon>Xylariaceae</taxon>
        <taxon>Anthostomella</taxon>
    </lineage>
</organism>
<comment type="caution">
    <text evidence="1">The sequence shown here is derived from an EMBL/GenBank/DDBJ whole genome shotgun (WGS) entry which is preliminary data.</text>
</comment>